<feature type="region of interest" description="Disordered" evidence="1">
    <location>
        <begin position="1"/>
        <end position="50"/>
    </location>
</feature>
<evidence type="ECO:0000313" key="3">
    <source>
        <dbReference type="Proteomes" id="UP000708208"/>
    </source>
</evidence>
<dbReference type="EMBL" id="CAJVCH010552142">
    <property type="protein sequence ID" value="CAG7829584.1"/>
    <property type="molecule type" value="Genomic_DNA"/>
</dbReference>
<name>A0A8J2LB35_9HEXA</name>
<protein>
    <submittedName>
        <fullName evidence="2">Uncharacterized protein</fullName>
    </submittedName>
</protein>
<reference evidence="2" key="1">
    <citation type="submission" date="2021-06" db="EMBL/GenBank/DDBJ databases">
        <authorList>
            <person name="Hodson N. C."/>
            <person name="Mongue J. A."/>
            <person name="Jaron S. K."/>
        </authorList>
    </citation>
    <scope>NUCLEOTIDE SEQUENCE</scope>
</reference>
<feature type="compositionally biased region" description="Basic residues" evidence="1">
    <location>
        <begin position="19"/>
        <end position="32"/>
    </location>
</feature>
<evidence type="ECO:0000313" key="2">
    <source>
        <dbReference type="EMBL" id="CAG7829584.1"/>
    </source>
</evidence>
<comment type="caution">
    <text evidence="2">The sequence shown here is derived from an EMBL/GenBank/DDBJ whole genome shotgun (WGS) entry which is preliminary data.</text>
</comment>
<organism evidence="2 3">
    <name type="scientific">Allacma fusca</name>
    <dbReference type="NCBI Taxonomy" id="39272"/>
    <lineage>
        <taxon>Eukaryota</taxon>
        <taxon>Metazoa</taxon>
        <taxon>Ecdysozoa</taxon>
        <taxon>Arthropoda</taxon>
        <taxon>Hexapoda</taxon>
        <taxon>Collembola</taxon>
        <taxon>Symphypleona</taxon>
        <taxon>Sminthuridae</taxon>
        <taxon>Allacma</taxon>
    </lineage>
</organism>
<proteinExistence type="predicted"/>
<sequence length="120" mass="13244">MTRSLSPSCSRSPTTGQKVRNKDRRSKSKSCSHPRDSIRSPSVTEIDIHAPVDPDMISILGTAEKPEEKLGENIPEPLVPVWSDILKSGLQTERCQKLTESYPVPQNCLTLAPPLLNPEV</sequence>
<keyword evidence="3" id="KW-1185">Reference proteome</keyword>
<dbReference type="OrthoDB" id="6140287at2759"/>
<evidence type="ECO:0000256" key="1">
    <source>
        <dbReference type="SAM" id="MobiDB-lite"/>
    </source>
</evidence>
<feature type="non-terminal residue" evidence="2">
    <location>
        <position position="120"/>
    </location>
</feature>
<accession>A0A8J2LB35</accession>
<feature type="compositionally biased region" description="Polar residues" evidence="1">
    <location>
        <begin position="1"/>
        <end position="18"/>
    </location>
</feature>
<dbReference type="AlphaFoldDB" id="A0A8J2LB35"/>
<dbReference type="Proteomes" id="UP000708208">
    <property type="component" value="Unassembled WGS sequence"/>
</dbReference>
<gene>
    <name evidence="2" type="ORF">AFUS01_LOCUS39443</name>
</gene>